<name>A0A9E2F1Z7_PSYF1</name>
<gene>
    <name evidence="2" type="ORF">DDT42_01888</name>
</gene>
<organism evidence="2 3">
    <name type="scientific">Psychracetigena formicireducens</name>
    <dbReference type="NCBI Taxonomy" id="2986056"/>
    <lineage>
        <taxon>Bacteria</taxon>
        <taxon>Bacillati</taxon>
        <taxon>Candidatus Lithacetigenota</taxon>
        <taxon>Candidatus Psychracetigena</taxon>
    </lineage>
</organism>
<dbReference type="AlphaFoldDB" id="A0A9E2F1Z7"/>
<dbReference type="EMBL" id="QLTW01000266">
    <property type="protein sequence ID" value="MBT9146009.1"/>
    <property type="molecule type" value="Genomic_DNA"/>
</dbReference>
<keyword evidence="1" id="KW-0812">Transmembrane</keyword>
<sequence length="238" mass="27220">MNKGRLNKIKGWIEQQAWVVIIVTFLTILLGILLSELQTKVGWLILSVSLITVLAIFLIVTYFVVRPIFSISVGLVQGIQDTLDKYIGSEKIGWIRTTPQLVTYETHTNASEIWLITDLSEDYIGAPFQEVVSQNLKKGIRYTYFIPDKHEMHSRTEQLTKHNNNSPNLRFVYLNDDFFFLVPKFDFAIYDPFNSTGTRIAYIGIPVPGEDQGHYHAKVSNDLIDVLIGKLMPLIQNE</sequence>
<reference evidence="2 3" key="1">
    <citation type="journal article" date="2021" name="bioRxiv">
        <title>Unique metabolic strategies in Hadean analogues reveal hints for primordial physiology.</title>
        <authorList>
            <person name="Nobu M.K."/>
            <person name="Nakai R."/>
            <person name="Tamazawa S."/>
            <person name="Mori H."/>
            <person name="Toyoda A."/>
            <person name="Ijiri A."/>
            <person name="Suzuki S."/>
            <person name="Kurokawa K."/>
            <person name="Kamagata Y."/>
            <person name="Tamaki H."/>
        </authorList>
    </citation>
    <scope>NUCLEOTIDE SEQUENCE [LARGE SCALE GENOMIC DNA]</scope>
    <source>
        <strain evidence="2">BS525</strain>
    </source>
</reference>
<accession>A0A9E2F1Z7</accession>
<protein>
    <submittedName>
        <fullName evidence="2">Uncharacterized protein</fullName>
    </submittedName>
</protein>
<proteinExistence type="predicted"/>
<keyword evidence="1" id="KW-1133">Transmembrane helix</keyword>
<feature type="transmembrane region" description="Helical" evidence="1">
    <location>
        <begin position="12"/>
        <end position="35"/>
    </location>
</feature>
<evidence type="ECO:0000256" key="1">
    <source>
        <dbReference type="SAM" id="Phobius"/>
    </source>
</evidence>
<comment type="caution">
    <text evidence="2">The sequence shown here is derived from an EMBL/GenBank/DDBJ whole genome shotgun (WGS) entry which is preliminary data.</text>
</comment>
<feature type="transmembrane region" description="Helical" evidence="1">
    <location>
        <begin position="41"/>
        <end position="65"/>
    </location>
</feature>
<dbReference type="Proteomes" id="UP000811545">
    <property type="component" value="Unassembled WGS sequence"/>
</dbReference>
<evidence type="ECO:0000313" key="3">
    <source>
        <dbReference type="Proteomes" id="UP000811545"/>
    </source>
</evidence>
<keyword evidence="1" id="KW-0472">Membrane</keyword>
<evidence type="ECO:0000313" key="2">
    <source>
        <dbReference type="EMBL" id="MBT9146009.1"/>
    </source>
</evidence>